<dbReference type="GO" id="GO:0005829">
    <property type="term" value="C:cytosol"/>
    <property type="evidence" value="ECO:0007669"/>
    <property type="project" value="TreeGrafter"/>
</dbReference>
<keyword evidence="4 5" id="KW-0378">Hydrolase</keyword>
<gene>
    <name evidence="7" type="ORF">SAMN05421780_104134</name>
</gene>
<proteinExistence type="inferred from homology"/>
<dbReference type="STRING" id="927664.SAMN05421780_104134"/>
<dbReference type="OrthoDB" id="9796140at2"/>
<feature type="domain" description="YqgF/RNase H-like" evidence="6">
    <location>
        <begin position="2"/>
        <end position="100"/>
    </location>
</feature>
<dbReference type="InterPro" id="IPR037027">
    <property type="entry name" value="YqgF/RNaseH-like_dom_sf"/>
</dbReference>
<evidence type="ECO:0000256" key="2">
    <source>
        <dbReference type="ARBA" id="ARBA00022517"/>
    </source>
</evidence>
<dbReference type="Proteomes" id="UP000199514">
    <property type="component" value="Unassembled WGS sequence"/>
</dbReference>
<dbReference type="HAMAP" id="MF_00651">
    <property type="entry name" value="Nuclease_YqgF"/>
    <property type="match status" value="1"/>
</dbReference>
<dbReference type="GO" id="GO:0000967">
    <property type="term" value="P:rRNA 5'-end processing"/>
    <property type="evidence" value="ECO:0007669"/>
    <property type="project" value="UniProtKB-UniRule"/>
</dbReference>
<dbReference type="GO" id="GO:0004518">
    <property type="term" value="F:nuclease activity"/>
    <property type="evidence" value="ECO:0007669"/>
    <property type="project" value="UniProtKB-KW"/>
</dbReference>
<dbReference type="RefSeq" id="WP_091510756.1">
    <property type="nucleotide sequence ID" value="NZ_FOLE01000004.1"/>
</dbReference>
<dbReference type="SUPFAM" id="SSF53098">
    <property type="entry name" value="Ribonuclease H-like"/>
    <property type="match status" value="1"/>
</dbReference>
<dbReference type="PANTHER" id="PTHR33317:SF4">
    <property type="entry name" value="POLYNUCLEOTIDYL TRANSFERASE, RIBONUCLEASE H-LIKE SUPERFAMILY PROTEIN"/>
    <property type="match status" value="1"/>
</dbReference>
<dbReference type="PANTHER" id="PTHR33317">
    <property type="entry name" value="POLYNUCLEOTIDYL TRANSFERASE, RIBONUCLEASE H-LIKE SUPERFAMILY PROTEIN"/>
    <property type="match status" value="1"/>
</dbReference>
<accession>A0A1I1HY79</accession>
<dbReference type="InterPro" id="IPR005227">
    <property type="entry name" value="YqgF"/>
</dbReference>
<evidence type="ECO:0000256" key="3">
    <source>
        <dbReference type="ARBA" id="ARBA00022722"/>
    </source>
</evidence>
<dbReference type="SMART" id="SM00732">
    <property type="entry name" value="YqgFc"/>
    <property type="match status" value="1"/>
</dbReference>
<evidence type="ECO:0000313" key="7">
    <source>
        <dbReference type="EMBL" id="SFC28791.1"/>
    </source>
</evidence>
<dbReference type="EC" id="3.1.-.-" evidence="5"/>
<dbReference type="GO" id="GO:0016788">
    <property type="term" value="F:hydrolase activity, acting on ester bonds"/>
    <property type="evidence" value="ECO:0007669"/>
    <property type="project" value="UniProtKB-UniRule"/>
</dbReference>
<dbReference type="InterPro" id="IPR006641">
    <property type="entry name" value="YqgF/RNaseH-like_dom"/>
</dbReference>
<evidence type="ECO:0000256" key="5">
    <source>
        <dbReference type="HAMAP-Rule" id="MF_00651"/>
    </source>
</evidence>
<keyword evidence="2 5" id="KW-0690">Ribosome biogenesis</keyword>
<evidence type="ECO:0000256" key="4">
    <source>
        <dbReference type="ARBA" id="ARBA00022801"/>
    </source>
</evidence>
<dbReference type="Pfam" id="PF03652">
    <property type="entry name" value="RuvX"/>
    <property type="match status" value="1"/>
</dbReference>
<sequence length="154" mass="17123">MKRIIAVDYGTKRVGLAVTDPLQIIAGPLDTVHAKDVIEYLKKYCAQNPTESFVVGMPVRLDNTATNNTSHVRGFVRILQRTFPDIPVFTTDERFTSVIASQAMLDGGLGKKARANKATVDMVSAVIILQSFMQQRSLFAKYQQQDENTETNTL</sequence>
<name>A0A1I1HY79_9BACT</name>
<comment type="function">
    <text evidence="5">Could be a nuclease involved in processing of the 5'-end of pre-16S rRNA.</text>
</comment>
<dbReference type="NCBIfam" id="TIGR00250">
    <property type="entry name" value="RNAse_H_YqgF"/>
    <property type="match status" value="1"/>
</dbReference>
<keyword evidence="1 5" id="KW-0963">Cytoplasm</keyword>
<evidence type="ECO:0000313" key="8">
    <source>
        <dbReference type="Proteomes" id="UP000199514"/>
    </source>
</evidence>
<comment type="similarity">
    <text evidence="5">Belongs to the YqgF HJR family.</text>
</comment>
<organism evidence="7 8">
    <name type="scientific">Flexibacter flexilis DSM 6793</name>
    <dbReference type="NCBI Taxonomy" id="927664"/>
    <lineage>
        <taxon>Bacteria</taxon>
        <taxon>Pseudomonadati</taxon>
        <taxon>Bacteroidota</taxon>
        <taxon>Cytophagia</taxon>
        <taxon>Cytophagales</taxon>
        <taxon>Flexibacteraceae</taxon>
        <taxon>Flexibacter</taxon>
    </lineage>
</organism>
<dbReference type="InterPro" id="IPR012337">
    <property type="entry name" value="RNaseH-like_sf"/>
</dbReference>
<evidence type="ECO:0000256" key="1">
    <source>
        <dbReference type="ARBA" id="ARBA00022490"/>
    </source>
</evidence>
<dbReference type="AlphaFoldDB" id="A0A1I1HY79"/>
<keyword evidence="3 5" id="KW-0540">Nuclease</keyword>
<protein>
    <recommendedName>
        <fullName evidence="5">Putative pre-16S rRNA nuclease</fullName>
        <ecNumber evidence="5">3.1.-.-</ecNumber>
    </recommendedName>
</protein>
<dbReference type="EMBL" id="FOLE01000004">
    <property type="protein sequence ID" value="SFC28791.1"/>
    <property type="molecule type" value="Genomic_DNA"/>
</dbReference>
<dbReference type="Gene3D" id="3.30.420.140">
    <property type="entry name" value="YqgF/RNase H-like domain"/>
    <property type="match status" value="1"/>
</dbReference>
<keyword evidence="8" id="KW-1185">Reference proteome</keyword>
<reference evidence="7 8" key="1">
    <citation type="submission" date="2016-10" db="EMBL/GenBank/DDBJ databases">
        <authorList>
            <person name="de Groot N.N."/>
        </authorList>
    </citation>
    <scope>NUCLEOTIDE SEQUENCE [LARGE SCALE GENOMIC DNA]</scope>
    <source>
        <strain evidence="7 8">DSM 6793</strain>
    </source>
</reference>
<dbReference type="CDD" id="cd16964">
    <property type="entry name" value="YqgF"/>
    <property type="match status" value="1"/>
</dbReference>
<comment type="subcellular location">
    <subcellularLocation>
        <location evidence="5">Cytoplasm</location>
    </subcellularLocation>
</comment>
<evidence type="ECO:0000259" key="6">
    <source>
        <dbReference type="SMART" id="SM00732"/>
    </source>
</evidence>